<keyword evidence="4" id="KW-0963">Cytoplasm</keyword>
<evidence type="ECO:0000256" key="8">
    <source>
        <dbReference type="ARBA" id="ARBA00022840"/>
    </source>
</evidence>
<dbReference type="OMA" id="VCLIEWA"/>
<keyword evidence="5" id="KW-0819">tRNA processing</keyword>
<dbReference type="PANTHER" id="PTHR33540:SF2">
    <property type="entry name" value="TRNA THREONYLCARBAMOYLADENOSINE BIOSYNTHESIS PROTEIN TSAE"/>
    <property type="match status" value="1"/>
</dbReference>
<dbReference type="RefSeq" id="WP_003103132.1">
    <property type="nucleotide sequence ID" value="NZ_BAWT01000010.1"/>
</dbReference>
<dbReference type="SUPFAM" id="SSF52540">
    <property type="entry name" value="P-loop containing nucleoside triphosphate hydrolases"/>
    <property type="match status" value="1"/>
</dbReference>
<proteinExistence type="inferred from homology"/>
<keyword evidence="8" id="KW-0067">ATP-binding</keyword>
<dbReference type="InterPro" id="IPR027417">
    <property type="entry name" value="P-loop_NTPase"/>
</dbReference>
<evidence type="ECO:0000256" key="5">
    <source>
        <dbReference type="ARBA" id="ARBA00022694"/>
    </source>
</evidence>
<protein>
    <recommendedName>
        <fullName evidence="3">tRNA threonylcarbamoyladenosine biosynthesis protein TsaE</fullName>
    </recommendedName>
    <alternativeName>
        <fullName evidence="10">t(6)A37 threonylcarbamoyladenosine biosynthesis protein TsaE</fullName>
    </alternativeName>
</protein>
<organism evidence="12 13">
    <name type="scientific">Streptococcus parauberis</name>
    <dbReference type="NCBI Taxonomy" id="1348"/>
    <lineage>
        <taxon>Bacteria</taxon>
        <taxon>Bacillati</taxon>
        <taxon>Bacillota</taxon>
        <taxon>Bacilli</taxon>
        <taxon>Lactobacillales</taxon>
        <taxon>Streptococcaceae</taxon>
        <taxon>Streptococcus</taxon>
    </lineage>
</organism>
<dbReference type="CDD" id="cd02019">
    <property type="entry name" value="NK"/>
    <property type="match status" value="1"/>
</dbReference>
<dbReference type="Pfam" id="PF02367">
    <property type="entry name" value="TsaE"/>
    <property type="match status" value="1"/>
</dbReference>
<dbReference type="InterPro" id="IPR003442">
    <property type="entry name" value="T6A_TsaE"/>
</dbReference>
<evidence type="ECO:0000256" key="1">
    <source>
        <dbReference type="ARBA" id="ARBA00004496"/>
    </source>
</evidence>
<evidence type="ECO:0000256" key="10">
    <source>
        <dbReference type="ARBA" id="ARBA00032441"/>
    </source>
</evidence>
<dbReference type="OrthoDB" id="9815896at2"/>
<comment type="similarity">
    <text evidence="2">Belongs to the TsaE family.</text>
</comment>
<dbReference type="EMBL" id="NSGR01000005">
    <property type="protein sequence ID" value="PCH13297.1"/>
    <property type="molecule type" value="Genomic_DNA"/>
</dbReference>
<evidence type="ECO:0000256" key="6">
    <source>
        <dbReference type="ARBA" id="ARBA00022723"/>
    </source>
</evidence>
<evidence type="ECO:0000313" key="11">
    <source>
        <dbReference type="EMBL" id="MDT2731485.1"/>
    </source>
</evidence>
<dbReference type="GO" id="GO:0046872">
    <property type="term" value="F:metal ion binding"/>
    <property type="evidence" value="ECO:0007669"/>
    <property type="project" value="UniProtKB-KW"/>
</dbReference>
<sequence length="149" mass="16662">MFYTKNENELIAFGKRLGQALQKEDLIVLTGDLGSGKTTLTKGIAQGLNIAQMIKSPTYTIVREYEGRFPLYHLDVYRIGDDPDSIDLDEFIYGQGVTVIEWGELLDASLLNDFLEIIIDKVDSGRSVTLKSHGKRSEAIAEEMFDANL</sequence>
<dbReference type="PANTHER" id="PTHR33540">
    <property type="entry name" value="TRNA THREONYLCARBAMOYLADENOSINE BIOSYNTHESIS PROTEIN TSAE"/>
    <property type="match status" value="1"/>
</dbReference>
<dbReference type="EMBL" id="JARQAG010000004">
    <property type="protein sequence ID" value="MDT2731485.1"/>
    <property type="molecule type" value="Genomic_DNA"/>
</dbReference>
<keyword evidence="9" id="KW-0460">Magnesium</keyword>
<comment type="subcellular location">
    <subcellularLocation>
        <location evidence="1">Cytoplasm</location>
    </subcellularLocation>
</comment>
<dbReference type="eggNOG" id="COG0802">
    <property type="taxonomic scope" value="Bacteria"/>
</dbReference>
<reference evidence="12 13" key="1">
    <citation type="submission" date="2016-06" db="EMBL/GenBank/DDBJ databases">
        <authorList>
            <person name="Haines A.N."/>
            <person name="Council K.R."/>
        </authorList>
    </citation>
    <scope>NUCLEOTIDE SEQUENCE [LARGE SCALE GENOMIC DNA]</scope>
    <source>
        <strain evidence="12 13">SP158-29</strain>
    </source>
</reference>
<dbReference type="GO" id="GO:0005737">
    <property type="term" value="C:cytoplasm"/>
    <property type="evidence" value="ECO:0007669"/>
    <property type="project" value="UniProtKB-SubCell"/>
</dbReference>
<name>A0A0E2UCF0_9STRE</name>
<dbReference type="Proteomes" id="UP000217465">
    <property type="component" value="Unassembled WGS sequence"/>
</dbReference>
<evidence type="ECO:0000256" key="7">
    <source>
        <dbReference type="ARBA" id="ARBA00022741"/>
    </source>
</evidence>
<comment type="caution">
    <text evidence="12">The sequence shown here is derived from an EMBL/GenBank/DDBJ whole genome shotgun (WGS) entry which is preliminary data.</text>
</comment>
<evidence type="ECO:0000313" key="13">
    <source>
        <dbReference type="Proteomes" id="UP000217465"/>
    </source>
</evidence>
<dbReference type="Proteomes" id="UP001180515">
    <property type="component" value="Unassembled WGS sequence"/>
</dbReference>
<dbReference type="AlphaFoldDB" id="A0A0E2UCF0"/>
<dbReference type="GO" id="GO:0005524">
    <property type="term" value="F:ATP binding"/>
    <property type="evidence" value="ECO:0007669"/>
    <property type="project" value="UniProtKB-KW"/>
</dbReference>
<evidence type="ECO:0000313" key="12">
    <source>
        <dbReference type="EMBL" id="PCH13297.1"/>
    </source>
</evidence>
<accession>A0A0E2UCF0</accession>
<dbReference type="GeneID" id="61420858"/>
<evidence type="ECO:0000256" key="4">
    <source>
        <dbReference type="ARBA" id="ARBA00022490"/>
    </source>
</evidence>
<gene>
    <name evidence="12" type="primary">tsaE</name>
    <name evidence="12" type="ORF">A9Y57_00697</name>
    <name evidence="11" type="ORF">P7G31_04355</name>
</gene>
<reference evidence="11" key="2">
    <citation type="submission" date="2023-03" db="EMBL/GenBank/DDBJ databases">
        <authorList>
            <person name="Shen W."/>
            <person name="Cai J."/>
        </authorList>
    </citation>
    <scope>NUCLEOTIDE SEQUENCE</scope>
    <source>
        <strain evidence="11">P82-2</strain>
    </source>
</reference>
<keyword evidence="7" id="KW-0547">Nucleotide-binding</keyword>
<keyword evidence="6" id="KW-0479">Metal-binding</keyword>
<evidence type="ECO:0000256" key="9">
    <source>
        <dbReference type="ARBA" id="ARBA00022842"/>
    </source>
</evidence>
<evidence type="ECO:0000256" key="3">
    <source>
        <dbReference type="ARBA" id="ARBA00019010"/>
    </source>
</evidence>
<dbReference type="Gene3D" id="3.40.50.300">
    <property type="entry name" value="P-loop containing nucleotide triphosphate hydrolases"/>
    <property type="match status" value="1"/>
</dbReference>
<dbReference type="GO" id="GO:0002949">
    <property type="term" value="P:tRNA threonylcarbamoyladenosine modification"/>
    <property type="evidence" value="ECO:0007669"/>
    <property type="project" value="InterPro"/>
</dbReference>
<dbReference type="NCBIfam" id="TIGR00150">
    <property type="entry name" value="T6A_YjeE"/>
    <property type="match status" value="1"/>
</dbReference>
<dbReference type="STRING" id="936154.STP_0223"/>
<evidence type="ECO:0000256" key="2">
    <source>
        <dbReference type="ARBA" id="ARBA00007599"/>
    </source>
</evidence>